<dbReference type="InterPro" id="IPR006175">
    <property type="entry name" value="YjgF/YER057c/UK114"/>
</dbReference>
<dbReference type="InterPro" id="IPR035959">
    <property type="entry name" value="RutC-like_sf"/>
</dbReference>
<dbReference type="PANTHER" id="PTHR11803">
    <property type="entry name" value="2-IMINOBUTANOATE/2-IMINOPROPANOATE DEAMINASE RIDA"/>
    <property type="match status" value="1"/>
</dbReference>
<dbReference type="GO" id="GO:0005829">
    <property type="term" value="C:cytosol"/>
    <property type="evidence" value="ECO:0007669"/>
    <property type="project" value="TreeGrafter"/>
</dbReference>
<dbReference type="Proteomes" id="UP001302719">
    <property type="component" value="Chromosome"/>
</dbReference>
<name>A0AA96GAK0_9BACT</name>
<keyword evidence="3" id="KW-1185">Reference proteome</keyword>
<organism evidence="2 3">
    <name type="scientific">Candidatus Nitrospira allomarina</name>
    <dbReference type="NCBI Taxonomy" id="3020900"/>
    <lineage>
        <taxon>Bacteria</taxon>
        <taxon>Pseudomonadati</taxon>
        <taxon>Nitrospirota</taxon>
        <taxon>Nitrospiria</taxon>
        <taxon>Nitrospirales</taxon>
        <taxon>Nitrospiraceae</taxon>
        <taxon>Nitrospira</taxon>
    </lineage>
</organism>
<accession>A0AA96GAK0</accession>
<protein>
    <submittedName>
        <fullName evidence="2">RidA family protein</fullName>
    </submittedName>
</protein>
<dbReference type="GO" id="GO:0019239">
    <property type="term" value="F:deaminase activity"/>
    <property type="evidence" value="ECO:0007669"/>
    <property type="project" value="TreeGrafter"/>
</dbReference>
<dbReference type="CDD" id="cd00448">
    <property type="entry name" value="YjgF_YER057c_UK114_family"/>
    <property type="match status" value="1"/>
</dbReference>
<evidence type="ECO:0000256" key="1">
    <source>
        <dbReference type="ARBA" id="ARBA00010552"/>
    </source>
</evidence>
<dbReference type="PANTHER" id="PTHR11803:SF58">
    <property type="entry name" value="PROTEIN HMF1-RELATED"/>
    <property type="match status" value="1"/>
</dbReference>
<evidence type="ECO:0000313" key="2">
    <source>
        <dbReference type="EMBL" id="WNM56405.1"/>
    </source>
</evidence>
<sequence length="134" mass="14805">MNITQIRIDPDPYEPYRLSQGYRVGDLLFISGQTAIDTNGRIVGAGNFDVQANQTFDNLERVLHAGGSSLGNVIKVTIFLTDMTHFDKIVELRGQRFTAPYPADTIVEVRSLYSPDAMIEIEAIAVADSAAERK</sequence>
<gene>
    <name evidence="2" type="ORF">PP769_10460</name>
</gene>
<dbReference type="KEGG" id="nall:PP769_10460"/>
<dbReference type="SUPFAM" id="SSF55298">
    <property type="entry name" value="YjgF-like"/>
    <property type="match status" value="1"/>
</dbReference>
<comment type="similarity">
    <text evidence="1">Belongs to the RutC family.</text>
</comment>
<reference evidence="2 3" key="1">
    <citation type="submission" date="2023-01" db="EMBL/GenBank/DDBJ databases">
        <title>Cultivation and genomic characterization of new, ubiquitous marine nitrite-oxidizing bacteria from the Nitrospirales.</title>
        <authorList>
            <person name="Mueller A.J."/>
            <person name="Daebeler A."/>
            <person name="Herbold C.W."/>
            <person name="Kirkegaard R.H."/>
            <person name="Daims H."/>
        </authorList>
    </citation>
    <scope>NUCLEOTIDE SEQUENCE [LARGE SCALE GENOMIC DNA]</scope>
    <source>
        <strain evidence="2 3">VA</strain>
    </source>
</reference>
<dbReference type="AlphaFoldDB" id="A0AA96GAK0"/>
<dbReference type="RefSeq" id="WP_312639995.1">
    <property type="nucleotide sequence ID" value="NZ_CP116967.1"/>
</dbReference>
<dbReference type="Pfam" id="PF01042">
    <property type="entry name" value="Ribonuc_L-PSP"/>
    <property type="match status" value="1"/>
</dbReference>
<proteinExistence type="inferred from homology"/>
<dbReference type="EMBL" id="CP116967">
    <property type="protein sequence ID" value="WNM56405.1"/>
    <property type="molecule type" value="Genomic_DNA"/>
</dbReference>
<dbReference type="Gene3D" id="3.30.1330.40">
    <property type="entry name" value="RutC-like"/>
    <property type="match status" value="1"/>
</dbReference>
<evidence type="ECO:0000313" key="3">
    <source>
        <dbReference type="Proteomes" id="UP001302719"/>
    </source>
</evidence>